<name>A0A1J5PT49_9ZZZZ</name>
<evidence type="ECO:0000313" key="1">
    <source>
        <dbReference type="EMBL" id="OIQ68451.1"/>
    </source>
</evidence>
<protein>
    <submittedName>
        <fullName evidence="1">Glyoxalase-like domain protein</fullName>
    </submittedName>
</protein>
<gene>
    <name evidence="1" type="ORF">GALL_499580</name>
</gene>
<dbReference type="InterPro" id="IPR029068">
    <property type="entry name" value="Glyas_Bleomycin-R_OHBP_Dase"/>
</dbReference>
<dbReference type="Gene3D" id="3.10.180.10">
    <property type="entry name" value="2,3-Dihydroxybiphenyl 1,2-Dioxygenase, domain 1"/>
    <property type="match status" value="1"/>
</dbReference>
<sequence length="118" mass="12821">MEFLGLRTLVYPTANLDQSKDWWKNFLGIDPYFDQPFYVGFNVGGYELGLNPAGSLEHGPVTYIGVDSMPMAISRAQAQGATVEGPPQDVGEGIEVATLLSATGERFGLIVNPNFRLP</sequence>
<proteinExistence type="predicted"/>
<organism evidence="1">
    <name type="scientific">mine drainage metagenome</name>
    <dbReference type="NCBI Taxonomy" id="410659"/>
    <lineage>
        <taxon>unclassified sequences</taxon>
        <taxon>metagenomes</taxon>
        <taxon>ecological metagenomes</taxon>
    </lineage>
</organism>
<dbReference type="EMBL" id="MLJW01005302">
    <property type="protein sequence ID" value="OIQ68451.1"/>
    <property type="molecule type" value="Genomic_DNA"/>
</dbReference>
<accession>A0A1J5PT49</accession>
<dbReference type="SUPFAM" id="SSF54593">
    <property type="entry name" value="Glyoxalase/Bleomycin resistance protein/Dihydroxybiphenyl dioxygenase"/>
    <property type="match status" value="1"/>
</dbReference>
<comment type="caution">
    <text evidence="1">The sequence shown here is derived from an EMBL/GenBank/DDBJ whole genome shotgun (WGS) entry which is preliminary data.</text>
</comment>
<reference evidence="1" key="1">
    <citation type="submission" date="2016-10" db="EMBL/GenBank/DDBJ databases">
        <title>Sequence of Gallionella enrichment culture.</title>
        <authorList>
            <person name="Poehlein A."/>
            <person name="Muehling M."/>
            <person name="Daniel R."/>
        </authorList>
    </citation>
    <scope>NUCLEOTIDE SEQUENCE</scope>
</reference>
<dbReference type="AlphaFoldDB" id="A0A1J5PT49"/>